<keyword evidence="1" id="KW-0812">Transmembrane</keyword>
<protein>
    <submittedName>
        <fullName evidence="2">4938_t:CDS:1</fullName>
    </submittedName>
</protein>
<name>A0A9N9HLZ3_9GLOM</name>
<accession>A0A9N9HLZ3</accession>
<keyword evidence="1" id="KW-1133">Transmembrane helix</keyword>
<feature type="transmembrane region" description="Helical" evidence="1">
    <location>
        <begin position="12"/>
        <end position="33"/>
    </location>
</feature>
<feature type="non-terminal residue" evidence="2">
    <location>
        <position position="195"/>
    </location>
</feature>
<feature type="transmembrane region" description="Helical" evidence="1">
    <location>
        <begin position="84"/>
        <end position="110"/>
    </location>
</feature>
<reference evidence="2" key="1">
    <citation type="submission" date="2021-06" db="EMBL/GenBank/DDBJ databases">
        <authorList>
            <person name="Kallberg Y."/>
            <person name="Tangrot J."/>
            <person name="Rosling A."/>
        </authorList>
    </citation>
    <scope>NUCLEOTIDE SEQUENCE</scope>
    <source>
        <strain evidence="2">MT106</strain>
    </source>
</reference>
<dbReference type="EMBL" id="CAJVPL010013937">
    <property type="protein sequence ID" value="CAG8689846.1"/>
    <property type="molecule type" value="Genomic_DNA"/>
</dbReference>
<feature type="transmembrane region" description="Helical" evidence="1">
    <location>
        <begin position="45"/>
        <end position="64"/>
    </location>
</feature>
<keyword evidence="1" id="KW-0472">Membrane</keyword>
<organism evidence="2 3">
    <name type="scientific">Ambispora gerdemannii</name>
    <dbReference type="NCBI Taxonomy" id="144530"/>
    <lineage>
        <taxon>Eukaryota</taxon>
        <taxon>Fungi</taxon>
        <taxon>Fungi incertae sedis</taxon>
        <taxon>Mucoromycota</taxon>
        <taxon>Glomeromycotina</taxon>
        <taxon>Glomeromycetes</taxon>
        <taxon>Archaeosporales</taxon>
        <taxon>Ambisporaceae</taxon>
        <taxon>Ambispora</taxon>
    </lineage>
</organism>
<evidence type="ECO:0000313" key="2">
    <source>
        <dbReference type="EMBL" id="CAG8689846.1"/>
    </source>
</evidence>
<evidence type="ECO:0000256" key="1">
    <source>
        <dbReference type="SAM" id="Phobius"/>
    </source>
</evidence>
<dbReference type="AlphaFoldDB" id="A0A9N9HLZ3"/>
<feature type="non-terminal residue" evidence="2">
    <location>
        <position position="1"/>
    </location>
</feature>
<sequence>PREFESFIQLKIVVLVLIPLQISPSAITFYLWHNLSKIDVKLEENFGWIISAFLWVVTFIHQYFNMATNLLYCQASGEDNTELLLYFLPTAITSFITLSSTSHSIIKLIYNSNEQLESQKRNSNEQSETNIAEKSSVSSKISILQAYEPIVGIALFGATYFVHGMPINHKKSMLDDENLRRYLKIPEEILMPETK</sequence>
<keyword evidence="3" id="KW-1185">Reference proteome</keyword>
<proteinExistence type="predicted"/>
<gene>
    <name evidence="2" type="ORF">AGERDE_LOCUS13062</name>
</gene>
<evidence type="ECO:0000313" key="3">
    <source>
        <dbReference type="Proteomes" id="UP000789831"/>
    </source>
</evidence>
<dbReference type="Proteomes" id="UP000789831">
    <property type="component" value="Unassembled WGS sequence"/>
</dbReference>
<comment type="caution">
    <text evidence="2">The sequence shown here is derived from an EMBL/GenBank/DDBJ whole genome shotgun (WGS) entry which is preliminary data.</text>
</comment>